<evidence type="ECO:0000256" key="6">
    <source>
        <dbReference type="ARBA" id="ARBA00025526"/>
    </source>
</evidence>
<organism evidence="9 10">
    <name type="scientific">Sulfurovum indicum</name>
    <dbReference type="NCBI Taxonomy" id="2779528"/>
    <lineage>
        <taxon>Bacteria</taxon>
        <taxon>Pseudomonadati</taxon>
        <taxon>Campylobacterota</taxon>
        <taxon>Epsilonproteobacteria</taxon>
        <taxon>Campylobacterales</taxon>
        <taxon>Sulfurovaceae</taxon>
        <taxon>Sulfurovum</taxon>
    </lineage>
</organism>
<dbReference type="InterPro" id="IPR050055">
    <property type="entry name" value="EF-Tu_GTPase"/>
</dbReference>
<dbReference type="Gene3D" id="2.40.30.10">
    <property type="entry name" value="Translation factors"/>
    <property type="match status" value="1"/>
</dbReference>
<keyword evidence="3" id="KW-0963">Cytoplasm</keyword>
<dbReference type="InterPro" id="IPR005225">
    <property type="entry name" value="Small_GTP-bd"/>
</dbReference>
<dbReference type="InterPro" id="IPR004161">
    <property type="entry name" value="EFTu-like_2"/>
</dbReference>
<proteinExistence type="predicted"/>
<dbReference type="InterPro" id="IPR031157">
    <property type="entry name" value="G_TR_CS"/>
</dbReference>
<dbReference type="SUPFAM" id="SSF52540">
    <property type="entry name" value="P-loop containing nucleoside triphosphate hydrolases"/>
    <property type="match status" value="1"/>
</dbReference>
<reference evidence="9 10" key="1">
    <citation type="submission" date="2020-10" db="EMBL/GenBank/DDBJ databases">
        <title>The genome of sulfurovum sp.</title>
        <authorList>
            <person name="Xie S."/>
            <person name="Shao Z."/>
            <person name="Jiang L."/>
        </authorList>
    </citation>
    <scope>NUCLEOTIDE SEQUENCE [LARGE SCALE GENOMIC DNA]</scope>
    <source>
        <strain evidence="9 10">ST-419</strain>
    </source>
</reference>
<comment type="subcellular location">
    <subcellularLocation>
        <location evidence="1">Cytoplasm</location>
    </subcellularLocation>
</comment>
<evidence type="ECO:0000256" key="5">
    <source>
        <dbReference type="ARBA" id="ARBA00023134"/>
    </source>
</evidence>
<dbReference type="InterPro" id="IPR036388">
    <property type="entry name" value="WH-like_DNA-bd_sf"/>
</dbReference>
<dbReference type="EMBL" id="CP063164">
    <property type="protein sequence ID" value="QOR61270.1"/>
    <property type="molecule type" value="Genomic_DNA"/>
</dbReference>
<evidence type="ECO:0000313" key="9">
    <source>
        <dbReference type="EMBL" id="QOR61270.1"/>
    </source>
</evidence>
<dbReference type="PROSITE" id="PS51722">
    <property type="entry name" value="G_TR_2"/>
    <property type="match status" value="1"/>
</dbReference>
<name>A0A7M1S4I8_9BACT</name>
<dbReference type="GO" id="GO:0003924">
    <property type="term" value="F:GTPase activity"/>
    <property type="evidence" value="ECO:0007669"/>
    <property type="project" value="InterPro"/>
</dbReference>
<evidence type="ECO:0000256" key="3">
    <source>
        <dbReference type="ARBA" id="ARBA00022490"/>
    </source>
</evidence>
<dbReference type="Gene3D" id="3.40.50.300">
    <property type="entry name" value="P-loop containing nucleotide triphosphate hydrolases"/>
    <property type="match status" value="1"/>
</dbReference>
<dbReference type="CDD" id="cd04171">
    <property type="entry name" value="SelB"/>
    <property type="match status" value="1"/>
</dbReference>
<dbReference type="AlphaFoldDB" id="A0A7M1S4I8"/>
<dbReference type="Pfam" id="PF09107">
    <property type="entry name" value="WHD_3rd_SelB"/>
    <property type="match status" value="1"/>
</dbReference>
<keyword evidence="4" id="KW-0648">Protein biosynthesis</keyword>
<dbReference type="InterPro" id="IPR004535">
    <property type="entry name" value="Transl_elong_SelB"/>
</dbReference>
<dbReference type="InterPro" id="IPR000795">
    <property type="entry name" value="T_Tr_GTP-bd_dom"/>
</dbReference>
<keyword evidence="10" id="KW-1185">Reference proteome</keyword>
<evidence type="ECO:0000256" key="1">
    <source>
        <dbReference type="ARBA" id="ARBA00004496"/>
    </source>
</evidence>
<evidence type="ECO:0000256" key="4">
    <source>
        <dbReference type="ARBA" id="ARBA00022917"/>
    </source>
</evidence>
<dbReference type="PANTHER" id="PTHR43721">
    <property type="entry name" value="ELONGATION FACTOR TU-RELATED"/>
    <property type="match status" value="1"/>
</dbReference>
<dbReference type="GO" id="GO:0003723">
    <property type="term" value="F:RNA binding"/>
    <property type="evidence" value="ECO:0007669"/>
    <property type="project" value="InterPro"/>
</dbReference>
<dbReference type="InterPro" id="IPR009000">
    <property type="entry name" value="Transl_B-barrel_sf"/>
</dbReference>
<dbReference type="Pfam" id="PF00009">
    <property type="entry name" value="GTP_EFTU"/>
    <property type="match status" value="1"/>
</dbReference>
<feature type="domain" description="Tr-type G" evidence="8">
    <location>
        <begin position="1"/>
        <end position="172"/>
    </location>
</feature>
<evidence type="ECO:0000259" key="8">
    <source>
        <dbReference type="PROSITE" id="PS51722"/>
    </source>
</evidence>
<dbReference type="Gene3D" id="1.10.10.10">
    <property type="entry name" value="Winged helix-like DNA-binding domain superfamily/Winged helix DNA-binding domain"/>
    <property type="match status" value="1"/>
</dbReference>
<dbReference type="SUPFAM" id="SSF50447">
    <property type="entry name" value="Translation proteins"/>
    <property type="match status" value="1"/>
</dbReference>
<dbReference type="InterPro" id="IPR027417">
    <property type="entry name" value="P-loop_NTPase"/>
</dbReference>
<evidence type="ECO:0000313" key="10">
    <source>
        <dbReference type="Proteomes" id="UP000595074"/>
    </source>
</evidence>
<comment type="function">
    <text evidence="6">Translation factor necessary for the incorporation of selenocysteine into proteins. It probably replaces EF-Tu for the insertion of selenocysteine directed by the UGA codon. SelB binds GTP and GDP.</text>
</comment>
<evidence type="ECO:0000256" key="2">
    <source>
        <dbReference type="ARBA" id="ARBA00015953"/>
    </source>
</evidence>
<dbReference type="InterPro" id="IPR015191">
    <property type="entry name" value="SelB_WHD4"/>
</dbReference>
<dbReference type="NCBIfam" id="TIGR00231">
    <property type="entry name" value="small_GTP"/>
    <property type="match status" value="1"/>
</dbReference>
<gene>
    <name evidence="9" type="primary">selB</name>
    <name evidence="9" type="ORF">IMZ28_07380</name>
</gene>
<sequence length="610" mass="69096">MRHLVVGTAGHVDHGKTALIKALNGFEGDTLGEEKKRGITIDLSFSHMQDQNTNIAFVDVPGHEKLIKNMIAGAFGFDATLVVIDAREGVMPQTNEHLEILNLLKVPYIIIALTKCDLVSQEKINDRVSEIKTYIDTFAHLKLKAIVPVSIYLPKSIALLKEELFGLPIVQKKSNGLFRYYVDRAFSLPGIGTVVTGTILDGEVKAGDKVFVAEQNQELIVRNIQVHEKDVPCAYTSQRAALNLQNPKQTLSRGLLLTTKGYIKGFTQIDVWFDSISGQKIEHNTQMMIFIGTKQIEVKVLLYEEDAQIRGFAKLQFGQKIYTVFNEPFILSLSGRVVAGGMVLNPVNDPIKKRLKLPLLKSLAKSDFSAAFKILVTMHKRGFGLISSNQRFGIGHEKALLLAKEMEHIFIDEKGLVLYDISVKRELEEKIMDIYKKNKYAMLSAKSLCLKETWASETLISDILEKLSKENRLLLDNGIYRDPNIDVKDVQTVIQTKIFSMLLDEGVTPKAPYNIYDALDIDRKMGDRVLKKLTSAKKVKRLQHNLFVPFESLIQLMTHLQQIIKNEGYIDIALFKVYYPNLSRKYLIAYLEYLDTYPTIRKEGLKRVFI</sequence>
<dbReference type="KEGG" id="sinu:IMZ28_07380"/>
<dbReference type="Pfam" id="PF03144">
    <property type="entry name" value="GTP_EFTU_D2"/>
    <property type="match status" value="1"/>
</dbReference>
<dbReference type="GO" id="GO:0003746">
    <property type="term" value="F:translation elongation factor activity"/>
    <property type="evidence" value="ECO:0007669"/>
    <property type="project" value="UniProtKB-KW"/>
</dbReference>
<keyword evidence="5" id="KW-0547">Nucleotide-binding</keyword>
<dbReference type="GO" id="GO:0005525">
    <property type="term" value="F:GTP binding"/>
    <property type="evidence" value="ECO:0007669"/>
    <property type="project" value="UniProtKB-KW"/>
</dbReference>
<accession>A0A7M1S4I8</accession>
<dbReference type="RefSeq" id="WP_197547943.1">
    <property type="nucleotide sequence ID" value="NZ_CP063164.1"/>
</dbReference>
<keyword evidence="9" id="KW-0251">Elongation factor</keyword>
<dbReference type="PROSITE" id="PS00301">
    <property type="entry name" value="G_TR_1"/>
    <property type="match status" value="1"/>
</dbReference>
<dbReference type="Proteomes" id="UP000595074">
    <property type="component" value="Chromosome"/>
</dbReference>
<protein>
    <recommendedName>
        <fullName evidence="2">Selenocysteine-specific elongation factor</fullName>
    </recommendedName>
    <alternativeName>
        <fullName evidence="7">SelB translation factor</fullName>
    </alternativeName>
</protein>
<keyword evidence="5" id="KW-0342">GTP-binding</keyword>
<evidence type="ECO:0000256" key="7">
    <source>
        <dbReference type="ARBA" id="ARBA00031615"/>
    </source>
</evidence>
<dbReference type="GO" id="GO:0001514">
    <property type="term" value="P:selenocysteine incorporation"/>
    <property type="evidence" value="ECO:0007669"/>
    <property type="project" value="InterPro"/>
</dbReference>
<dbReference type="GO" id="GO:0005737">
    <property type="term" value="C:cytoplasm"/>
    <property type="evidence" value="ECO:0007669"/>
    <property type="project" value="UniProtKB-SubCell"/>
</dbReference>
<dbReference type="NCBIfam" id="TIGR00475">
    <property type="entry name" value="selB"/>
    <property type="match status" value="1"/>
</dbReference>
<dbReference type="PANTHER" id="PTHR43721:SF11">
    <property type="entry name" value="SELENOCYSTEINE-SPECIFIC ELONGATION FACTOR"/>
    <property type="match status" value="1"/>
</dbReference>